<keyword evidence="3" id="KW-0808">Transferase</keyword>
<dbReference type="NCBIfam" id="TIGR04047">
    <property type="entry name" value="MSMEG_0565_glyc"/>
    <property type="match status" value="1"/>
</dbReference>
<feature type="domain" description="Glycosyl transferase family 1" evidence="1">
    <location>
        <begin position="188"/>
        <end position="343"/>
    </location>
</feature>
<evidence type="ECO:0000259" key="2">
    <source>
        <dbReference type="Pfam" id="PF13439"/>
    </source>
</evidence>
<name>A0A212RKK0_9PROT</name>
<accession>A0A212RKK0</accession>
<organism evidence="3 4">
    <name type="scientific">Arboricoccus pini</name>
    <dbReference type="NCBI Taxonomy" id="1963835"/>
    <lineage>
        <taxon>Bacteria</taxon>
        <taxon>Pseudomonadati</taxon>
        <taxon>Pseudomonadota</taxon>
        <taxon>Alphaproteobacteria</taxon>
        <taxon>Geminicoccales</taxon>
        <taxon>Geminicoccaceae</taxon>
        <taxon>Arboricoccus</taxon>
    </lineage>
</organism>
<dbReference type="InterPro" id="IPR023986">
    <property type="entry name" value="GlycosylTfrase_MSMEG0565"/>
</dbReference>
<dbReference type="CDD" id="cd03801">
    <property type="entry name" value="GT4_PimA-like"/>
    <property type="match status" value="1"/>
</dbReference>
<dbReference type="Pfam" id="PF00534">
    <property type="entry name" value="Glycos_transf_1"/>
    <property type="match status" value="1"/>
</dbReference>
<dbReference type="SUPFAM" id="SSF53756">
    <property type="entry name" value="UDP-Glycosyltransferase/glycogen phosphorylase"/>
    <property type="match status" value="1"/>
</dbReference>
<dbReference type="OrthoDB" id="186663at2"/>
<proteinExistence type="predicted"/>
<evidence type="ECO:0000313" key="3">
    <source>
        <dbReference type="EMBL" id="SNB73004.1"/>
    </source>
</evidence>
<sequence>MRLRVALFTHSVNPRGGVAHALALGEALLARGVEAVVIGPDQDGRGFFRQAACETVALPVAAVGKDLRQLVSQRIDEISAYVANQPPDRFHILHAQDPISANAVLALRPARIKTPLVRTVHHVDNFADPVLACWSQRAIEKPDVLCCVSAHWQAILRKTHGREAFCVGNGVALDRFSPAPRPQDAALRQELELGQGPLFLAVGGIEARKNSQNILAAFRWVQAALPEARLIFAGGATLLDHSSYQAAFAAKLAAYDPDLIRAVQVTGALPQPRMESLYRLADALVFPSFEEGFGLAVIEAMASGTPVIVADRPPFRDYLGAHECLWVDPSDPAAIAAAMRASLDPKIGPDLARRGPKVAARFDWQDVADRHVPLYARLAASTERSARCRR</sequence>
<keyword evidence="4" id="KW-1185">Reference proteome</keyword>
<evidence type="ECO:0000313" key="4">
    <source>
        <dbReference type="Proteomes" id="UP000197065"/>
    </source>
</evidence>
<dbReference type="Pfam" id="PF13439">
    <property type="entry name" value="Glyco_transf_4"/>
    <property type="match status" value="1"/>
</dbReference>
<dbReference type="InterPro" id="IPR050194">
    <property type="entry name" value="Glycosyltransferase_grp1"/>
</dbReference>
<dbReference type="PANTHER" id="PTHR45947">
    <property type="entry name" value="SULFOQUINOVOSYL TRANSFERASE SQD2"/>
    <property type="match status" value="1"/>
</dbReference>
<dbReference type="EMBL" id="FYEH01000010">
    <property type="protein sequence ID" value="SNB73004.1"/>
    <property type="molecule type" value="Genomic_DNA"/>
</dbReference>
<dbReference type="AlphaFoldDB" id="A0A212RKK0"/>
<dbReference type="InterPro" id="IPR028098">
    <property type="entry name" value="Glyco_trans_4-like_N"/>
</dbReference>
<dbReference type="GO" id="GO:0016757">
    <property type="term" value="F:glycosyltransferase activity"/>
    <property type="evidence" value="ECO:0007669"/>
    <property type="project" value="InterPro"/>
</dbReference>
<evidence type="ECO:0000259" key="1">
    <source>
        <dbReference type="Pfam" id="PF00534"/>
    </source>
</evidence>
<dbReference type="Proteomes" id="UP000197065">
    <property type="component" value="Unassembled WGS sequence"/>
</dbReference>
<feature type="domain" description="Glycosyltransferase subfamily 4-like N-terminal" evidence="2">
    <location>
        <begin position="16"/>
        <end position="175"/>
    </location>
</feature>
<protein>
    <submittedName>
        <fullName evidence="3">Glycosyltransferase, MSMEG_0565 family</fullName>
    </submittedName>
</protein>
<reference evidence="3 4" key="1">
    <citation type="submission" date="2017-06" db="EMBL/GenBank/DDBJ databases">
        <authorList>
            <person name="Kim H.J."/>
            <person name="Triplett B.A."/>
        </authorList>
    </citation>
    <scope>NUCLEOTIDE SEQUENCE [LARGE SCALE GENOMIC DNA]</scope>
    <source>
        <strain evidence="3 4">B29T1</strain>
    </source>
</reference>
<dbReference type="RefSeq" id="WP_088562122.1">
    <property type="nucleotide sequence ID" value="NZ_FYEH01000010.1"/>
</dbReference>
<dbReference type="Gene3D" id="3.40.50.2000">
    <property type="entry name" value="Glycogen Phosphorylase B"/>
    <property type="match status" value="2"/>
</dbReference>
<dbReference type="InterPro" id="IPR001296">
    <property type="entry name" value="Glyco_trans_1"/>
</dbReference>
<dbReference type="PANTHER" id="PTHR45947:SF3">
    <property type="entry name" value="SULFOQUINOVOSYL TRANSFERASE SQD2"/>
    <property type="match status" value="1"/>
</dbReference>
<gene>
    <name evidence="3" type="ORF">SAMN07250955_11038</name>
</gene>